<evidence type="ECO:0000313" key="3">
    <source>
        <dbReference type="Proteomes" id="UP000295818"/>
    </source>
</evidence>
<comment type="caution">
    <text evidence="2">The sequence shown here is derived from an EMBL/GenBank/DDBJ whole genome shotgun (WGS) entry which is preliminary data.</text>
</comment>
<dbReference type="EMBL" id="SLWM01000026">
    <property type="protein sequence ID" value="TCO12335.1"/>
    <property type="molecule type" value="Genomic_DNA"/>
</dbReference>
<accession>A0ABY2B9A2</accession>
<dbReference type="RefSeq" id="WP_132195617.1">
    <property type="nucleotide sequence ID" value="NZ_SLWM01000026.1"/>
</dbReference>
<keyword evidence="3" id="KW-1185">Reference proteome</keyword>
<feature type="chain" id="PRO_5045581852" evidence="1">
    <location>
        <begin position="43"/>
        <end position="149"/>
    </location>
</feature>
<gene>
    <name evidence="2" type="ORF">EV644_12678</name>
</gene>
<protein>
    <submittedName>
        <fullName evidence="2">Uncharacterized protein</fullName>
    </submittedName>
</protein>
<sequence>MTTSTDNPTTKQGNRRMRSSAVRAVAALVLGVSLVGCSSDNAAVCDSVDNLKTSVDNAKKIDVTSSTGVSDLQNGLAAIDTNLAQVKTDAKSDFSSELTAVETAYNALKTSLATAKSAPAAATLATALSASQAFVASVDTLSTKVKSTC</sequence>
<feature type="signal peptide" evidence="1">
    <location>
        <begin position="1"/>
        <end position="42"/>
    </location>
</feature>
<organism evidence="2 3">
    <name type="scientific">Kribbella orskensis</name>
    <dbReference type="NCBI Taxonomy" id="2512216"/>
    <lineage>
        <taxon>Bacteria</taxon>
        <taxon>Bacillati</taxon>
        <taxon>Actinomycetota</taxon>
        <taxon>Actinomycetes</taxon>
        <taxon>Propionibacteriales</taxon>
        <taxon>Kribbellaceae</taxon>
        <taxon>Kribbella</taxon>
    </lineage>
</organism>
<evidence type="ECO:0000313" key="2">
    <source>
        <dbReference type="EMBL" id="TCO12335.1"/>
    </source>
</evidence>
<proteinExistence type="predicted"/>
<dbReference type="Proteomes" id="UP000295818">
    <property type="component" value="Unassembled WGS sequence"/>
</dbReference>
<keyword evidence="1" id="KW-0732">Signal</keyword>
<evidence type="ECO:0000256" key="1">
    <source>
        <dbReference type="SAM" id="SignalP"/>
    </source>
</evidence>
<name>A0ABY2B9A2_9ACTN</name>
<reference evidence="2 3" key="1">
    <citation type="journal article" date="2015" name="Stand. Genomic Sci.">
        <title>Genomic Encyclopedia of Bacterial and Archaeal Type Strains, Phase III: the genomes of soil and plant-associated and newly described type strains.</title>
        <authorList>
            <person name="Whitman W.B."/>
            <person name="Woyke T."/>
            <person name="Klenk H.P."/>
            <person name="Zhou Y."/>
            <person name="Lilburn T.G."/>
            <person name="Beck B.J."/>
            <person name="De Vos P."/>
            <person name="Vandamme P."/>
            <person name="Eisen J.A."/>
            <person name="Garrity G."/>
            <person name="Hugenholtz P."/>
            <person name="Kyrpides N.C."/>
        </authorList>
    </citation>
    <scope>NUCLEOTIDE SEQUENCE [LARGE SCALE GENOMIC DNA]</scope>
    <source>
        <strain evidence="2 3">VKM Ac-2538</strain>
    </source>
</reference>